<dbReference type="Proteomes" id="UP000694544">
    <property type="component" value="Unplaced"/>
</dbReference>
<keyword evidence="2" id="KW-0488">Methylation</keyword>
<comment type="similarity">
    <text evidence="1">Belongs to the histone H3 family.</text>
</comment>
<dbReference type="GO" id="GO:0000786">
    <property type="term" value="C:nucleosome"/>
    <property type="evidence" value="ECO:0007669"/>
    <property type="project" value="InterPro"/>
</dbReference>
<dbReference type="GO" id="GO:0030527">
    <property type="term" value="F:structural constituent of chromatin"/>
    <property type="evidence" value="ECO:0007669"/>
    <property type="project" value="InterPro"/>
</dbReference>
<dbReference type="Gene3D" id="1.10.20.10">
    <property type="entry name" value="Histone, subunit A"/>
    <property type="match status" value="1"/>
</dbReference>
<accession>A0A8C6DL14</accession>
<sequence length="127" mass="13628">ITQPGHGAGAPRPSQPLPPDPEDLGAAGPQARNAKEAPREPGSAARPILRRVLQSASRQRHGILKAVRALQKTTHLLLRPPSAAAEALLGHLFEDAYLLSFHAARVPLFPKDVQLARRIRGIREGLG</sequence>
<organism evidence="5 6">
    <name type="scientific">Moschus moschiferus</name>
    <name type="common">Siberian musk deer</name>
    <name type="synonym">Moschus sibiricus</name>
    <dbReference type="NCBI Taxonomy" id="68415"/>
    <lineage>
        <taxon>Eukaryota</taxon>
        <taxon>Metazoa</taxon>
        <taxon>Chordata</taxon>
        <taxon>Craniata</taxon>
        <taxon>Vertebrata</taxon>
        <taxon>Euteleostomi</taxon>
        <taxon>Mammalia</taxon>
        <taxon>Eutheria</taxon>
        <taxon>Laurasiatheria</taxon>
        <taxon>Artiodactyla</taxon>
        <taxon>Ruminantia</taxon>
        <taxon>Pecora</taxon>
        <taxon>Moschidae</taxon>
        <taxon>Moschus</taxon>
    </lineage>
</organism>
<reference evidence="5" key="1">
    <citation type="submission" date="2025-08" db="UniProtKB">
        <authorList>
            <consortium name="Ensembl"/>
        </authorList>
    </citation>
    <scope>IDENTIFICATION</scope>
</reference>
<dbReference type="GO" id="GO:0003677">
    <property type="term" value="F:DNA binding"/>
    <property type="evidence" value="ECO:0007669"/>
    <property type="project" value="InterPro"/>
</dbReference>
<dbReference type="SUPFAM" id="SSF47113">
    <property type="entry name" value="Histone-fold"/>
    <property type="match status" value="1"/>
</dbReference>
<dbReference type="SMART" id="SM00428">
    <property type="entry name" value="H3"/>
    <property type="match status" value="1"/>
</dbReference>
<dbReference type="InterPro" id="IPR007125">
    <property type="entry name" value="H2A/H2B/H3"/>
</dbReference>
<feature type="region of interest" description="Disordered" evidence="3">
    <location>
        <begin position="1"/>
        <end position="47"/>
    </location>
</feature>
<dbReference type="GeneTree" id="ENSGT00960000192734"/>
<evidence type="ECO:0000259" key="4">
    <source>
        <dbReference type="Pfam" id="PF00125"/>
    </source>
</evidence>
<dbReference type="InterPro" id="IPR000164">
    <property type="entry name" value="Histone_H3/CENP-A"/>
</dbReference>
<dbReference type="InterPro" id="IPR009072">
    <property type="entry name" value="Histone-fold"/>
</dbReference>
<name>A0A8C6DL14_MOSMO</name>
<dbReference type="Ensembl" id="ENSMMST00000019554.1">
    <property type="protein sequence ID" value="ENSMMSP00000017695.1"/>
    <property type="gene ID" value="ENSMMSG00000013420.1"/>
</dbReference>
<proteinExistence type="inferred from homology"/>
<evidence type="ECO:0000256" key="1">
    <source>
        <dbReference type="ARBA" id="ARBA00010343"/>
    </source>
</evidence>
<evidence type="ECO:0000313" key="6">
    <source>
        <dbReference type="Proteomes" id="UP000694544"/>
    </source>
</evidence>
<protein>
    <recommendedName>
        <fullName evidence="4">Core Histone H2A/H2B/H3 domain-containing protein</fullName>
    </recommendedName>
</protein>
<dbReference type="GO" id="GO:0046982">
    <property type="term" value="F:protein heterodimerization activity"/>
    <property type="evidence" value="ECO:0007669"/>
    <property type="project" value="InterPro"/>
</dbReference>
<keyword evidence="6" id="KW-1185">Reference proteome</keyword>
<evidence type="ECO:0000313" key="5">
    <source>
        <dbReference type="Ensembl" id="ENSMMSP00000017695.1"/>
    </source>
</evidence>
<evidence type="ECO:0000256" key="2">
    <source>
        <dbReference type="ARBA" id="ARBA00022481"/>
    </source>
</evidence>
<evidence type="ECO:0000256" key="3">
    <source>
        <dbReference type="SAM" id="MobiDB-lite"/>
    </source>
</evidence>
<dbReference type="AlphaFoldDB" id="A0A8C6DL14"/>
<reference evidence="5" key="2">
    <citation type="submission" date="2025-09" db="UniProtKB">
        <authorList>
            <consortium name="Ensembl"/>
        </authorList>
    </citation>
    <scope>IDENTIFICATION</scope>
</reference>
<dbReference type="Pfam" id="PF00125">
    <property type="entry name" value="Histone"/>
    <property type="match status" value="1"/>
</dbReference>
<dbReference type="PANTHER" id="PTHR45810">
    <property type="entry name" value="HISTONE H3.2"/>
    <property type="match status" value="1"/>
</dbReference>
<feature type="domain" description="Core Histone H2A/H2B/H3" evidence="4">
    <location>
        <begin position="83"/>
        <end position="119"/>
    </location>
</feature>
<dbReference type="PANTHER" id="PTHR45810:SF14">
    <property type="entry name" value="CENTROMERE PROTEIN A"/>
    <property type="match status" value="1"/>
</dbReference>